<evidence type="ECO:0000256" key="17">
    <source>
        <dbReference type="ARBA" id="ARBA00077849"/>
    </source>
</evidence>
<dbReference type="EC" id="2.8.1.4" evidence="14 19"/>
<evidence type="ECO:0000256" key="16">
    <source>
        <dbReference type="ARBA" id="ARBA00075337"/>
    </source>
</evidence>
<gene>
    <name evidence="19" type="primary">thiI</name>
    <name evidence="21" type="ORF">CDQ84_07225</name>
</gene>
<dbReference type="PANTHER" id="PTHR43209:SF1">
    <property type="entry name" value="TRNA SULFURTRANSFERASE"/>
    <property type="match status" value="1"/>
</dbReference>
<dbReference type="GO" id="GO:0052837">
    <property type="term" value="P:thiazole biosynthetic process"/>
    <property type="evidence" value="ECO:0007669"/>
    <property type="project" value="TreeGrafter"/>
</dbReference>
<dbReference type="Proteomes" id="UP000236151">
    <property type="component" value="Unassembled WGS sequence"/>
</dbReference>
<keyword evidence="7 19" id="KW-0067">ATP-binding</keyword>
<keyword evidence="9 19" id="KW-0784">Thiamine biosynthesis</keyword>
<feature type="binding site" evidence="19">
    <location>
        <begin position="185"/>
        <end position="186"/>
    </location>
    <ligand>
        <name>ATP</name>
        <dbReference type="ChEBI" id="CHEBI:30616"/>
    </ligand>
</feature>
<feature type="domain" description="THUMP" evidence="20">
    <location>
        <begin position="61"/>
        <end position="168"/>
    </location>
</feature>
<dbReference type="InterPro" id="IPR050102">
    <property type="entry name" value="tRNA_sulfurtransferase_ThiI"/>
</dbReference>
<evidence type="ECO:0000256" key="12">
    <source>
        <dbReference type="ARBA" id="ARBA00058382"/>
    </source>
</evidence>
<evidence type="ECO:0000256" key="3">
    <source>
        <dbReference type="ARBA" id="ARBA00022490"/>
    </source>
</evidence>
<dbReference type="CDD" id="cd01712">
    <property type="entry name" value="PPase_ThiI"/>
    <property type="match status" value="1"/>
</dbReference>
<dbReference type="InterPro" id="IPR049961">
    <property type="entry name" value="ThiI_N"/>
</dbReference>
<dbReference type="NCBIfam" id="TIGR00342">
    <property type="entry name" value="tRNA uracil 4-sulfurtransferase ThiI"/>
    <property type="match status" value="1"/>
</dbReference>
<dbReference type="SUPFAM" id="SSF143437">
    <property type="entry name" value="THUMP domain-like"/>
    <property type="match status" value="1"/>
</dbReference>
<dbReference type="OrthoDB" id="9773948at2"/>
<dbReference type="GO" id="GO:0004810">
    <property type="term" value="F:CCA tRNA nucleotidyltransferase activity"/>
    <property type="evidence" value="ECO:0007669"/>
    <property type="project" value="InterPro"/>
</dbReference>
<evidence type="ECO:0000256" key="9">
    <source>
        <dbReference type="ARBA" id="ARBA00022977"/>
    </source>
</evidence>
<dbReference type="RefSeq" id="WP_103081060.1">
    <property type="nucleotide sequence ID" value="NZ_CP021850.1"/>
</dbReference>
<comment type="catalytic activity">
    <reaction evidence="10 19">
        <text>[ThiI sulfur-carrier protein]-S-sulfanyl-L-cysteine + a uridine in tRNA + 2 reduced [2Fe-2S]-[ferredoxin] + ATP + H(+) = [ThiI sulfur-carrier protein]-L-cysteine + a 4-thiouridine in tRNA + 2 oxidized [2Fe-2S]-[ferredoxin] + AMP + diphosphate</text>
        <dbReference type="Rhea" id="RHEA:24176"/>
        <dbReference type="Rhea" id="RHEA-COMP:10000"/>
        <dbReference type="Rhea" id="RHEA-COMP:10001"/>
        <dbReference type="Rhea" id="RHEA-COMP:13337"/>
        <dbReference type="Rhea" id="RHEA-COMP:13338"/>
        <dbReference type="Rhea" id="RHEA-COMP:13339"/>
        <dbReference type="Rhea" id="RHEA-COMP:13340"/>
        <dbReference type="ChEBI" id="CHEBI:15378"/>
        <dbReference type="ChEBI" id="CHEBI:29950"/>
        <dbReference type="ChEBI" id="CHEBI:30616"/>
        <dbReference type="ChEBI" id="CHEBI:33019"/>
        <dbReference type="ChEBI" id="CHEBI:33737"/>
        <dbReference type="ChEBI" id="CHEBI:33738"/>
        <dbReference type="ChEBI" id="CHEBI:61963"/>
        <dbReference type="ChEBI" id="CHEBI:65315"/>
        <dbReference type="ChEBI" id="CHEBI:136798"/>
        <dbReference type="ChEBI" id="CHEBI:456215"/>
        <dbReference type="EC" id="2.8.1.4"/>
    </reaction>
</comment>
<comment type="caution">
    <text evidence="21">The sequence shown here is derived from an EMBL/GenBank/DDBJ whole genome shotgun (WGS) entry which is preliminary data.</text>
</comment>
<dbReference type="SMART" id="SM00981">
    <property type="entry name" value="THUMP"/>
    <property type="match status" value="1"/>
</dbReference>
<dbReference type="PROSITE" id="PS51165">
    <property type="entry name" value="THUMP"/>
    <property type="match status" value="1"/>
</dbReference>
<dbReference type="InterPro" id="IPR049962">
    <property type="entry name" value="THUMP_ThiI"/>
</dbReference>
<feature type="binding site" evidence="19">
    <location>
        <position position="267"/>
    </location>
    <ligand>
        <name>ATP</name>
        <dbReference type="ChEBI" id="CHEBI:30616"/>
    </ligand>
</feature>
<dbReference type="KEGG" id="cthd:CDO33_08925"/>
<accession>A0A2K2FMM5</accession>
<reference evidence="21 22" key="1">
    <citation type="submission" date="2017-06" db="EMBL/GenBank/DDBJ databases">
        <title>Investigating the central metabolism of Clostridium thermosuccinogenes.</title>
        <authorList>
            <person name="Koendjbiharie J.G."/>
            <person name="van Kranenburg R."/>
        </authorList>
    </citation>
    <scope>NUCLEOTIDE SEQUENCE [LARGE SCALE GENOMIC DNA]</scope>
    <source>
        <strain evidence="21 22">DSM 5806</strain>
    </source>
</reference>
<dbReference type="UniPathway" id="UPA00060"/>
<protein>
    <recommendedName>
        <fullName evidence="15 19">Probable tRNA sulfurtransferase</fullName>
        <ecNumber evidence="14 19">2.8.1.4</ecNumber>
    </recommendedName>
    <alternativeName>
        <fullName evidence="16 19">Sulfur carrier protein ThiS sulfurtransferase</fullName>
    </alternativeName>
    <alternativeName>
        <fullName evidence="17 19">Thiamine biosynthesis protein ThiI</fullName>
    </alternativeName>
    <alternativeName>
        <fullName evidence="18 19">tRNA 4-thiouridine synthase</fullName>
    </alternativeName>
</protein>
<dbReference type="Pfam" id="PF02568">
    <property type="entry name" value="ThiI"/>
    <property type="match status" value="1"/>
</dbReference>
<dbReference type="InterPro" id="IPR020536">
    <property type="entry name" value="ThiI_AANH"/>
</dbReference>
<dbReference type="GO" id="GO:0000049">
    <property type="term" value="F:tRNA binding"/>
    <property type="evidence" value="ECO:0007669"/>
    <property type="project" value="UniProtKB-UniRule"/>
</dbReference>
<dbReference type="GO" id="GO:0002937">
    <property type="term" value="P:tRNA 4-thiouridine biosynthesis"/>
    <property type="evidence" value="ECO:0007669"/>
    <property type="project" value="TreeGrafter"/>
</dbReference>
<feature type="binding site" evidence="19">
    <location>
        <position position="289"/>
    </location>
    <ligand>
        <name>ATP</name>
        <dbReference type="ChEBI" id="CHEBI:30616"/>
    </ligand>
</feature>
<evidence type="ECO:0000256" key="2">
    <source>
        <dbReference type="ARBA" id="ARBA00004948"/>
    </source>
</evidence>
<dbReference type="SUPFAM" id="SSF52402">
    <property type="entry name" value="Adenine nucleotide alpha hydrolases-like"/>
    <property type="match status" value="1"/>
</dbReference>
<keyword evidence="4 19" id="KW-0820">tRNA-binding</keyword>
<evidence type="ECO:0000313" key="21">
    <source>
        <dbReference type="EMBL" id="PNU00004.1"/>
    </source>
</evidence>
<evidence type="ECO:0000256" key="6">
    <source>
        <dbReference type="ARBA" id="ARBA00022741"/>
    </source>
</evidence>
<evidence type="ECO:0000313" key="22">
    <source>
        <dbReference type="Proteomes" id="UP000236151"/>
    </source>
</evidence>
<dbReference type="CDD" id="cd11716">
    <property type="entry name" value="THUMP_ThiI"/>
    <property type="match status" value="1"/>
</dbReference>
<dbReference type="GO" id="GO:0005524">
    <property type="term" value="F:ATP binding"/>
    <property type="evidence" value="ECO:0007669"/>
    <property type="project" value="UniProtKB-UniRule"/>
</dbReference>
<dbReference type="FunFam" id="3.40.50.620:FF:000053">
    <property type="entry name" value="Probable tRNA sulfurtransferase"/>
    <property type="match status" value="1"/>
</dbReference>
<sequence length="395" mass="44430">MKRIILVRYGEIALKGLNRPVFESKLISNIKRSLYGLGKIEVIKSQSRIYIEPESDEYDIDEALKRLSKVFGIVSVSSVMKVDTDFEEIKKHGLMLAKSLTEKYGHSTFKVETKRGNKKFPMDTPEINRELGAYILENIPSLTVDVNNPAFILHVEVRENSYIYSDITPAHGGLPMGTNGKAVLLLSGGIDSPVAGWMMAKRGVEIEAVHFYSYPYTSERAREKVIDLAKILSEYCMEINLHIVPFTDIQLEINDKCPEDEITIIMRRVMMDISERIAGLTGAHALITGESLGQVASQTIQSLACTNAVVSIPVFRPLIGMDKNEVIEIARKINTFDTSILPYEDCCTVFVAKHPKTKPRLEQILKSEANLNIEDMIKKAVEEREVLRIRLGKVL</sequence>
<evidence type="ECO:0000256" key="13">
    <source>
        <dbReference type="ARBA" id="ARBA00061472"/>
    </source>
</evidence>
<dbReference type="GO" id="GO:0009228">
    <property type="term" value="P:thiamine biosynthetic process"/>
    <property type="evidence" value="ECO:0007669"/>
    <property type="project" value="UniProtKB-KW"/>
</dbReference>
<keyword evidence="5 19" id="KW-0808">Transferase</keyword>
<dbReference type="GO" id="GO:0140741">
    <property type="term" value="F:tRNA-uracil-4 sulfurtransferase activity"/>
    <property type="evidence" value="ECO:0007669"/>
    <property type="project" value="UniProtKB-EC"/>
</dbReference>
<evidence type="ECO:0000256" key="18">
    <source>
        <dbReference type="ARBA" id="ARBA00080570"/>
    </source>
</evidence>
<keyword evidence="6 19" id="KW-0547">Nucleotide-binding</keyword>
<evidence type="ECO:0000256" key="19">
    <source>
        <dbReference type="HAMAP-Rule" id="MF_00021"/>
    </source>
</evidence>
<dbReference type="Pfam" id="PF22025">
    <property type="entry name" value="ThiI_fer"/>
    <property type="match status" value="1"/>
</dbReference>
<comment type="subcellular location">
    <subcellularLocation>
        <location evidence="1 19">Cytoplasm</location>
    </subcellularLocation>
</comment>
<evidence type="ECO:0000256" key="4">
    <source>
        <dbReference type="ARBA" id="ARBA00022555"/>
    </source>
</evidence>
<feature type="binding site" evidence="19">
    <location>
        <position position="298"/>
    </location>
    <ligand>
        <name>ATP</name>
        <dbReference type="ChEBI" id="CHEBI:30616"/>
    </ligand>
</feature>
<organism evidence="21 22">
    <name type="scientific">Clostridium thermosuccinogenes</name>
    <dbReference type="NCBI Taxonomy" id="84032"/>
    <lineage>
        <taxon>Bacteria</taxon>
        <taxon>Bacillati</taxon>
        <taxon>Bacillota</taxon>
        <taxon>Clostridia</taxon>
        <taxon>Eubacteriales</taxon>
        <taxon>Clostridiaceae</taxon>
        <taxon>Clostridium</taxon>
    </lineage>
</organism>
<name>A0A2K2FMM5_9CLOT</name>
<dbReference type="HAMAP" id="MF_00021">
    <property type="entry name" value="ThiI"/>
    <property type="match status" value="1"/>
</dbReference>
<evidence type="ECO:0000256" key="7">
    <source>
        <dbReference type="ARBA" id="ARBA00022840"/>
    </source>
</evidence>
<dbReference type="InterPro" id="IPR054173">
    <property type="entry name" value="ThiI_fer"/>
</dbReference>
<proteinExistence type="inferred from homology"/>
<evidence type="ECO:0000256" key="1">
    <source>
        <dbReference type="ARBA" id="ARBA00004496"/>
    </source>
</evidence>
<dbReference type="EMBL" id="NIOJ01000014">
    <property type="protein sequence ID" value="PNU00004.1"/>
    <property type="molecule type" value="Genomic_DNA"/>
</dbReference>
<evidence type="ECO:0000259" key="20">
    <source>
        <dbReference type="PROSITE" id="PS51165"/>
    </source>
</evidence>
<evidence type="ECO:0000256" key="5">
    <source>
        <dbReference type="ARBA" id="ARBA00022679"/>
    </source>
</evidence>
<keyword evidence="22" id="KW-1185">Reference proteome</keyword>
<evidence type="ECO:0000256" key="15">
    <source>
        <dbReference type="ARBA" id="ARBA00071867"/>
    </source>
</evidence>
<evidence type="ECO:0000256" key="8">
    <source>
        <dbReference type="ARBA" id="ARBA00022884"/>
    </source>
</evidence>
<comment type="function">
    <text evidence="12 19">Catalyzes the ATP-dependent transfer of a sulfur to tRNA to produce 4-thiouridine in position 8 of tRNAs, which functions as a near-UV photosensor. Also catalyzes the transfer of sulfur to the sulfur carrier protein ThiS, forming ThiS-thiocarboxylate. This is a step in the synthesis of thiazole, in the thiamine biosynthesis pathway. The sulfur is donated as persulfide by IscS.</text>
</comment>
<dbReference type="AlphaFoldDB" id="A0A2K2FMM5"/>
<evidence type="ECO:0000256" key="11">
    <source>
        <dbReference type="ARBA" id="ARBA00052330"/>
    </source>
</evidence>
<dbReference type="InterPro" id="IPR004114">
    <property type="entry name" value="THUMP_dom"/>
</dbReference>
<comment type="similarity">
    <text evidence="13 19">Belongs to the ThiI family.</text>
</comment>
<dbReference type="GO" id="GO:0009229">
    <property type="term" value="P:thiamine diphosphate biosynthetic process"/>
    <property type="evidence" value="ECO:0007669"/>
    <property type="project" value="UniProtKB-UniRule"/>
</dbReference>
<comment type="pathway">
    <text evidence="2 19">Cofactor biosynthesis; thiamine diphosphate biosynthesis.</text>
</comment>
<evidence type="ECO:0000256" key="14">
    <source>
        <dbReference type="ARBA" id="ARBA00066827"/>
    </source>
</evidence>
<dbReference type="InterPro" id="IPR014729">
    <property type="entry name" value="Rossmann-like_a/b/a_fold"/>
</dbReference>
<dbReference type="GO" id="GO:0005829">
    <property type="term" value="C:cytosol"/>
    <property type="evidence" value="ECO:0007669"/>
    <property type="project" value="TreeGrafter"/>
</dbReference>
<feature type="binding site" evidence="19">
    <location>
        <begin position="210"/>
        <end position="211"/>
    </location>
    <ligand>
        <name>ATP</name>
        <dbReference type="ChEBI" id="CHEBI:30616"/>
    </ligand>
</feature>
<dbReference type="InterPro" id="IPR003720">
    <property type="entry name" value="tRNA_STrfase"/>
</dbReference>
<comment type="catalytic activity">
    <reaction evidence="11 19">
        <text>[ThiS sulfur-carrier protein]-C-terminal Gly-Gly-AMP + S-sulfanyl-L-cysteinyl-[cysteine desulfurase] + AH2 = [ThiS sulfur-carrier protein]-C-terminal-Gly-aminoethanethioate + L-cysteinyl-[cysteine desulfurase] + A + AMP + 2 H(+)</text>
        <dbReference type="Rhea" id="RHEA:43340"/>
        <dbReference type="Rhea" id="RHEA-COMP:12157"/>
        <dbReference type="Rhea" id="RHEA-COMP:12158"/>
        <dbReference type="Rhea" id="RHEA-COMP:12910"/>
        <dbReference type="Rhea" id="RHEA-COMP:19908"/>
        <dbReference type="ChEBI" id="CHEBI:13193"/>
        <dbReference type="ChEBI" id="CHEBI:15378"/>
        <dbReference type="ChEBI" id="CHEBI:17499"/>
        <dbReference type="ChEBI" id="CHEBI:29950"/>
        <dbReference type="ChEBI" id="CHEBI:61963"/>
        <dbReference type="ChEBI" id="CHEBI:90618"/>
        <dbReference type="ChEBI" id="CHEBI:232372"/>
        <dbReference type="ChEBI" id="CHEBI:456215"/>
    </reaction>
</comment>
<keyword evidence="8 19" id="KW-0694">RNA-binding</keyword>
<dbReference type="Gene3D" id="3.40.50.620">
    <property type="entry name" value="HUPs"/>
    <property type="match status" value="1"/>
</dbReference>
<dbReference type="Pfam" id="PF02926">
    <property type="entry name" value="THUMP"/>
    <property type="match status" value="1"/>
</dbReference>
<evidence type="ECO:0000256" key="10">
    <source>
        <dbReference type="ARBA" id="ARBA00050570"/>
    </source>
</evidence>
<dbReference type="Gene3D" id="3.30.2130.30">
    <property type="match status" value="1"/>
</dbReference>
<dbReference type="PANTHER" id="PTHR43209">
    <property type="entry name" value="TRNA SULFURTRANSFERASE"/>
    <property type="match status" value="1"/>
</dbReference>
<keyword evidence="3 19" id="KW-0963">Cytoplasm</keyword>